<dbReference type="OrthoDB" id="9803913at2"/>
<dbReference type="GO" id="GO:0045004">
    <property type="term" value="P:DNA replication proofreading"/>
    <property type="evidence" value="ECO:0007669"/>
    <property type="project" value="TreeGrafter"/>
</dbReference>
<dbReference type="Gene3D" id="3.30.420.10">
    <property type="entry name" value="Ribonuclease H-like superfamily/Ribonuclease H"/>
    <property type="match status" value="1"/>
</dbReference>
<dbReference type="PANTHER" id="PTHR30231">
    <property type="entry name" value="DNA POLYMERASE III SUBUNIT EPSILON"/>
    <property type="match status" value="1"/>
</dbReference>
<dbReference type="GO" id="GO:0005829">
    <property type="term" value="C:cytosol"/>
    <property type="evidence" value="ECO:0007669"/>
    <property type="project" value="TreeGrafter"/>
</dbReference>
<dbReference type="InterPro" id="IPR012337">
    <property type="entry name" value="RNaseH-like_sf"/>
</dbReference>
<dbReference type="CDD" id="cd06127">
    <property type="entry name" value="DEDDh"/>
    <property type="match status" value="1"/>
</dbReference>
<proteinExistence type="predicted"/>
<dbReference type="EMBL" id="FXBB01000017">
    <property type="protein sequence ID" value="SMG32603.1"/>
    <property type="molecule type" value="Genomic_DNA"/>
</dbReference>
<dbReference type="RefSeq" id="WP_085544761.1">
    <property type="nucleotide sequence ID" value="NZ_FXBB01000017.1"/>
</dbReference>
<dbReference type="InterPro" id="IPR013520">
    <property type="entry name" value="Ribonucl_H"/>
</dbReference>
<dbReference type="InterPro" id="IPR036397">
    <property type="entry name" value="RNaseH_sf"/>
</dbReference>
<name>A0A1X7JWH9_9BACT</name>
<dbReference type="STRING" id="561720.SAMN06275492_11746"/>
<protein>
    <submittedName>
        <fullName evidence="2">DNA polymerase-3 subunit epsilon</fullName>
    </submittedName>
</protein>
<dbReference type="NCBIfam" id="TIGR00573">
    <property type="entry name" value="dnaq"/>
    <property type="match status" value="1"/>
</dbReference>
<dbReference type="InterPro" id="IPR006054">
    <property type="entry name" value="DnaQ"/>
</dbReference>
<accession>A0A1X7JWH9</accession>
<organism evidence="2 3">
    <name type="scientific">Dethiosulfovibrio salsuginis</name>
    <dbReference type="NCBI Taxonomy" id="561720"/>
    <lineage>
        <taxon>Bacteria</taxon>
        <taxon>Thermotogati</taxon>
        <taxon>Synergistota</taxon>
        <taxon>Synergistia</taxon>
        <taxon>Synergistales</taxon>
        <taxon>Dethiosulfovibrionaceae</taxon>
        <taxon>Dethiosulfovibrio</taxon>
    </lineage>
</organism>
<dbReference type="GO" id="GO:0003677">
    <property type="term" value="F:DNA binding"/>
    <property type="evidence" value="ECO:0007669"/>
    <property type="project" value="InterPro"/>
</dbReference>
<dbReference type="Pfam" id="PF00929">
    <property type="entry name" value="RNase_T"/>
    <property type="match status" value="1"/>
</dbReference>
<dbReference type="GO" id="GO:0008408">
    <property type="term" value="F:3'-5' exonuclease activity"/>
    <property type="evidence" value="ECO:0007669"/>
    <property type="project" value="TreeGrafter"/>
</dbReference>
<evidence type="ECO:0000259" key="1">
    <source>
        <dbReference type="SMART" id="SM00479"/>
    </source>
</evidence>
<dbReference type="SMART" id="SM00479">
    <property type="entry name" value="EXOIII"/>
    <property type="match status" value="1"/>
</dbReference>
<dbReference type="SUPFAM" id="SSF53098">
    <property type="entry name" value="Ribonuclease H-like"/>
    <property type="match status" value="1"/>
</dbReference>
<dbReference type="GO" id="GO:0003887">
    <property type="term" value="F:DNA-directed DNA polymerase activity"/>
    <property type="evidence" value="ECO:0007669"/>
    <property type="project" value="InterPro"/>
</dbReference>
<dbReference type="Proteomes" id="UP000193355">
    <property type="component" value="Unassembled WGS sequence"/>
</dbReference>
<dbReference type="FunFam" id="3.30.420.10:FF:000045">
    <property type="entry name" value="3'-5' exonuclease DinG"/>
    <property type="match status" value="1"/>
</dbReference>
<feature type="domain" description="Exonuclease" evidence="1">
    <location>
        <begin position="15"/>
        <end position="181"/>
    </location>
</feature>
<sequence length="198" mass="22640">MLYLYNDKTSVRDCTFLALDIETTGLSPRWNRILEIGALKFRLGEPLREFQVLVDPGCPIPAEVTAIHGITDDMVKGASSLEEALCAFNEFWGEEPLVLHNPRFDLSFLDGQMSLIEERWLDTPVFDTCSLAKKVYPGMKSYSLEYLSRQFSISGSGHHRALEDCRYCSALFDLILKEVDFMGFLDMSCLVDQYRFRP</sequence>
<dbReference type="PANTHER" id="PTHR30231:SF41">
    <property type="entry name" value="DNA POLYMERASE III SUBUNIT EPSILON"/>
    <property type="match status" value="1"/>
</dbReference>
<evidence type="ECO:0000313" key="3">
    <source>
        <dbReference type="Proteomes" id="UP000193355"/>
    </source>
</evidence>
<evidence type="ECO:0000313" key="2">
    <source>
        <dbReference type="EMBL" id="SMG32603.1"/>
    </source>
</evidence>
<keyword evidence="3" id="KW-1185">Reference proteome</keyword>
<dbReference type="AlphaFoldDB" id="A0A1X7JWH9"/>
<reference evidence="3" key="1">
    <citation type="submission" date="2017-04" db="EMBL/GenBank/DDBJ databases">
        <authorList>
            <person name="Varghese N."/>
            <person name="Submissions S."/>
        </authorList>
    </citation>
    <scope>NUCLEOTIDE SEQUENCE [LARGE SCALE GENOMIC DNA]</scope>
    <source>
        <strain evidence="3">USBA 82</strain>
    </source>
</reference>
<gene>
    <name evidence="2" type="ORF">SAMN06275492_11746</name>
</gene>